<dbReference type="SUPFAM" id="SSF57850">
    <property type="entry name" value="RING/U-box"/>
    <property type="match status" value="1"/>
</dbReference>
<reference evidence="17 18" key="1">
    <citation type="submission" date="2024-04" db="EMBL/GenBank/DDBJ databases">
        <authorList>
            <person name="Waldvogel A.-M."/>
            <person name="Schoenle A."/>
        </authorList>
    </citation>
    <scope>NUCLEOTIDE SEQUENCE [LARGE SCALE GENOMIC DNA]</scope>
</reference>
<sequence>MVNGLEEEEEDEVTGDDKMSVSTEYLQEPGLELGLRGRGSLFLRQLSVCEVSFVRIVCEKMAAPVNVQAPSKSWELSLYELHRSPQEAIMDGTEVAVSPRALHSELMCPICLDMLKDTMTTKECLHRFCSDCIVTALRSGNKECPTCRKKLVSRRSLRKDSNFDALISKIYPSRDEYEAHQRRVIERLNRLHNQEALSSSIEEGLRQQARYRAERNHRVKKALHESDNTTFSGGEENGDSRSHLSHDSAPSHAPPTLAHSWSEAGPSRKRARASDEGSGVEGDSGRATPPPPRHKDGPASEIELVFRPHPQLVRASDYSQTRFVKTTANATVDHLSKYVALRMALEEGPTGGEPEEAPVAPDKRPAAAASSEGHSVQRISEKQYTIYIMTKGQFSTLNGSLTLELVNDKYWKVRKPLELFYAPTKEQPQPAAPRSDAP</sequence>
<dbReference type="GO" id="GO:0000151">
    <property type="term" value="C:ubiquitin ligase complex"/>
    <property type="evidence" value="ECO:0007669"/>
    <property type="project" value="InterPro"/>
</dbReference>
<dbReference type="EMBL" id="OZ035828">
    <property type="protein sequence ID" value="CAL1608293.1"/>
    <property type="molecule type" value="Genomic_DNA"/>
</dbReference>
<keyword evidence="12" id="KW-0804">Transcription</keyword>
<name>A0AAV2M4J7_KNICA</name>
<dbReference type="GO" id="GO:0045892">
    <property type="term" value="P:negative regulation of DNA-templated transcription"/>
    <property type="evidence" value="ECO:0007669"/>
    <property type="project" value="TreeGrafter"/>
</dbReference>
<feature type="region of interest" description="Disordered" evidence="15">
    <location>
        <begin position="347"/>
        <end position="375"/>
    </location>
</feature>
<dbReference type="GO" id="GO:0008270">
    <property type="term" value="F:zinc ion binding"/>
    <property type="evidence" value="ECO:0007669"/>
    <property type="project" value="UniProtKB-KW"/>
</dbReference>
<evidence type="ECO:0000256" key="15">
    <source>
        <dbReference type="SAM" id="MobiDB-lite"/>
    </source>
</evidence>
<dbReference type="EC" id="2.3.2.27" evidence="4"/>
<keyword evidence="9" id="KW-0833">Ubl conjugation pathway</keyword>
<dbReference type="InterPro" id="IPR017907">
    <property type="entry name" value="Znf_RING_CS"/>
</dbReference>
<dbReference type="GO" id="GO:0007399">
    <property type="term" value="P:nervous system development"/>
    <property type="evidence" value="ECO:0007669"/>
    <property type="project" value="UniProtKB-ARBA"/>
</dbReference>
<evidence type="ECO:0000256" key="8">
    <source>
        <dbReference type="ARBA" id="ARBA00022771"/>
    </source>
</evidence>
<dbReference type="GO" id="GO:0061630">
    <property type="term" value="F:ubiquitin protein ligase activity"/>
    <property type="evidence" value="ECO:0007669"/>
    <property type="project" value="UniProtKB-EC"/>
</dbReference>
<dbReference type="PANTHER" id="PTHR46076:SF2">
    <property type="entry name" value="E3 UBIQUITIN-PROTEIN LIGASE RING1"/>
    <property type="match status" value="1"/>
</dbReference>
<comment type="catalytic activity">
    <reaction evidence="1">
        <text>S-ubiquitinyl-[E2 ubiquitin-conjugating enzyme]-L-cysteine + [acceptor protein]-L-lysine = [E2 ubiquitin-conjugating enzyme]-L-cysteine + N(6)-ubiquitinyl-[acceptor protein]-L-lysine.</text>
        <dbReference type="EC" id="2.3.2.27"/>
    </reaction>
</comment>
<evidence type="ECO:0000259" key="16">
    <source>
        <dbReference type="PROSITE" id="PS50089"/>
    </source>
</evidence>
<dbReference type="PROSITE" id="PS50089">
    <property type="entry name" value="ZF_RING_2"/>
    <property type="match status" value="1"/>
</dbReference>
<proteinExistence type="predicted"/>
<keyword evidence="10" id="KW-0862">Zinc</keyword>
<evidence type="ECO:0000256" key="1">
    <source>
        <dbReference type="ARBA" id="ARBA00000900"/>
    </source>
</evidence>
<keyword evidence="5" id="KW-0678">Repressor</keyword>
<dbReference type="InterPro" id="IPR001841">
    <property type="entry name" value="Znf_RING"/>
</dbReference>
<dbReference type="Gene3D" id="3.10.20.90">
    <property type="entry name" value="Phosphatidylinositol 3-kinase Catalytic Subunit, Chain A, domain 1"/>
    <property type="match status" value="1"/>
</dbReference>
<keyword evidence="6" id="KW-0808">Transferase</keyword>
<evidence type="ECO:0000256" key="10">
    <source>
        <dbReference type="ARBA" id="ARBA00022833"/>
    </source>
</evidence>
<evidence type="ECO:0000256" key="14">
    <source>
        <dbReference type="PROSITE-ProRule" id="PRU00175"/>
    </source>
</evidence>
<evidence type="ECO:0000256" key="7">
    <source>
        <dbReference type="ARBA" id="ARBA00022723"/>
    </source>
</evidence>
<evidence type="ECO:0000313" key="17">
    <source>
        <dbReference type="EMBL" id="CAL1608293.1"/>
    </source>
</evidence>
<feature type="region of interest" description="Disordered" evidence="15">
    <location>
        <begin position="218"/>
        <end position="299"/>
    </location>
</feature>
<dbReference type="PROSITE" id="PS00518">
    <property type="entry name" value="ZF_RING_1"/>
    <property type="match status" value="1"/>
</dbReference>
<dbReference type="InterPro" id="IPR013083">
    <property type="entry name" value="Znf_RING/FYVE/PHD"/>
</dbReference>
<feature type="domain" description="RING-type" evidence="16">
    <location>
        <begin position="108"/>
        <end position="148"/>
    </location>
</feature>
<comment type="pathway">
    <text evidence="3">Protein modification; protein ubiquitination.</text>
</comment>
<dbReference type="InterPro" id="IPR043540">
    <property type="entry name" value="RING1/RING2"/>
</dbReference>
<gene>
    <name evidence="17" type="ORF">KC01_LOCUS35252</name>
</gene>
<evidence type="ECO:0000313" key="18">
    <source>
        <dbReference type="Proteomes" id="UP001497482"/>
    </source>
</evidence>
<keyword evidence="11" id="KW-0805">Transcription regulation</keyword>
<evidence type="ECO:0000256" key="12">
    <source>
        <dbReference type="ARBA" id="ARBA00023163"/>
    </source>
</evidence>
<keyword evidence="13" id="KW-0539">Nucleus</keyword>
<evidence type="ECO:0000256" key="6">
    <source>
        <dbReference type="ARBA" id="ARBA00022679"/>
    </source>
</evidence>
<dbReference type="Gene3D" id="3.30.40.10">
    <property type="entry name" value="Zinc/RING finger domain, C3HC4 (zinc finger)"/>
    <property type="match status" value="1"/>
</dbReference>
<evidence type="ECO:0000256" key="3">
    <source>
        <dbReference type="ARBA" id="ARBA00004906"/>
    </source>
</evidence>
<keyword evidence="7" id="KW-0479">Metal-binding</keyword>
<feature type="compositionally biased region" description="Basic and acidic residues" evidence="15">
    <location>
        <begin position="218"/>
        <end position="227"/>
    </location>
</feature>
<dbReference type="Proteomes" id="UP001497482">
    <property type="component" value="Chromosome 6"/>
</dbReference>
<evidence type="ECO:0000256" key="13">
    <source>
        <dbReference type="ARBA" id="ARBA00023242"/>
    </source>
</evidence>
<organism evidence="17 18">
    <name type="scientific">Knipowitschia caucasica</name>
    <name type="common">Caucasian dwarf goby</name>
    <name type="synonym">Pomatoschistus caucasicus</name>
    <dbReference type="NCBI Taxonomy" id="637954"/>
    <lineage>
        <taxon>Eukaryota</taxon>
        <taxon>Metazoa</taxon>
        <taxon>Chordata</taxon>
        <taxon>Craniata</taxon>
        <taxon>Vertebrata</taxon>
        <taxon>Euteleostomi</taxon>
        <taxon>Actinopterygii</taxon>
        <taxon>Neopterygii</taxon>
        <taxon>Teleostei</taxon>
        <taxon>Neoteleostei</taxon>
        <taxon>Acanthomorphata</taxon>
        <taxon>Gobiaria</taxon>
        <taxon>Gobiiformes</taxon>
        <taxon>Gobioidei</taxon>
        <taxon>Gobiidae</taxon>
        <taxon>Gobiinae</taxon>
        <taxon>Knipowitschia</taxon>
    </lineage>
</organism>
<dbReference type="Pfam" id="PF16207">
    <property type="entry name" value="RAWUL"/>
    <property type="match status" value="1"/>
</dbReference>
<keyword evidence="18" id="KW-1185">Reference proteome</keyword>
<dbReference type="InterPro" id="IPR032443">
    <property type="entry name" value="RAWUL"/>
</dbReference>
<dbReference type="CDD" id="cd16739">
    <property type="entry name" value="RING-HC_RING1"/>
    <property type="match status" value="1"/>
</dbReference>
<evidence type="ECO:0000256" key="5">
    <source>
        <dbReference type="ARBA" id="ARBA00022491"/>
    </source>
</evidence>
<evidence type="ECO:0000256" key="9">
    <source>
        <dbReference type="ARBA" id="ARBA00022786"/>
    </source>
</evidence>
<comment type="subcellular location">
    <subcellularLocation>
        <location evidence="2">Nucleus</location>
    </subcellularLocation>
</comment>
<evidence type="ECO:0000256" key="11">
    <source>
        <dbReference type="ARBA" id="ARBA00023015"/>
    </source>
</evidence>
<evidence type="ECO:0000256" key="2">
    <source>
        <dbReference type="ARBA" id="ARBA00004123"/>
    </source>
</evidence>
<dbReference type="AlphaFoldDB" id="A0AAV2M4J7"/>
<dbReference type="Pfam" id="PF13923">
    <property type="entry name" value="zf-C3HC4_2"/>
    <property type="match status" value="1"/>
</dbReference>
<dbReference type="SMART" id="SM00184">
    <property type="entry name" value="RING"/>
    <property type="match status" value="1"/>
</dbReference>
<accession>A0AAV2M4J7</accession>
<dbReference type="InterPro" id="IPR042741">
    <property type="entry name" value="RING1_RING-HC"/>
</dbReference>
<keyword evidence="8 14" id="KW-0863">Zinc-finger</keyword>
<dbReference type="GO" id="GO:0003682">
    <property type="term" value="F:chromatin binding"/>
    <property type="evidence" value="ECO:0007669"/>
    <property type="project" value="TreeGrafter"/>
</dbReference>
<protein>
    <recommendedName>
        <fullName evidence="4">RING-type E3 ubiquitin transferase</fullName>
        <ecNumber evidence="4">2.3.2.27</ecNumber>
    </recommendedName>
</protein>
<dbReference type="GO" id="GO:0031519">
    <property type="term" value="C:PcG protein complex"/>
    <property type="evidence" value="ECO:0007669"/>
    <property type="project" value="TreeGrafter"/>
</dbReference>
<dbReference type="PANTHER" id="PTHR46076">
    <property type="entry name" value="E3 UBIQUITIN-PROTEIN LIGASE RING1 / RING 2 FAMILY MEMBER"/>
    <property type="match status" value="1"/>
</dbReference>
<evidence type="ECO:0000256" key="4">
    <source>
        <dbReference type="ARBA" id="ARBA00012483"/>
    </source>
</evidence>